<dbReference type="WBParaSite" id="maker-uti_cns_0016530-snap-gene-0.3-mRNA-1">
    <property type="protein sequence ID" value="maker-uti_cns_0016530-snap-gene-0.3-mRNA-1"/>
    <property type="gene ID" value="maker-uti_cns_0016530-snap-gene-0.3"/>
</dbReference>
<dbReference type="AlphaFoldDB" id="A0A1I8ISU8"/>
<feature type="domain" description="ABC1 atypical kinase-like" evidence="4">
    <location>
        <begin position="472"/>
        <end position="647"/>
    </location>
</feature>
<accession>A0A1I8ISU8</accession>
<dbReference type="PANTHER" id="PTHR43173:SF19">
    <property type="entry name" value="AARF DOMAIN-CONTAINING PROTEIN KINASE 1"/>
    <property type="match status" value="1"/>
</dbReference>
<evidence type="ECO:0000256" key="2">
    <source>
        <dbReference type="SAM" id="MobiDB-lite"/>
    </source>
</evidence>
<dbReference type="GO" id="GO:0055088">
    <property type="term" value="P:lipid homeostasis"/>
    <property type="evidence" value="ECO:0007669"/>
    <property type="project" value="TreeGrafter"/>
</dbReference>
<reference evidence="6" key="1">
    <citation type="submission" date="2016-11" db="UniProtKB">
        <authorList>
            <consortium name="WormBaseParasite"/>
        </authorList>
    </citation>
    <scope>IDENTIFICATION</scope>
</reference>
<sequence length="817" mass="90413">SSLRSAASGSLAISQQQPQPATLPVNLANYDSDSNGADNNGEYSSPTVPLLPGRQHAFRIRFSPSSERFDKLNDAEDTEGGGLCCSSCCCFRRFRHRRPDLFCVCFCIATLLCYLLLSSVHFWLPYSCTAIFSWFKRPPNSTTAGSSEPMCAWQLQLAYSASINCLQFGLALTCQGCLLWFCRQMTRSGYLSVARCCLRYARLPFYTCACFTAGLSAMLSFSASLCPVGGGDSSTGSACLGPLYPQHLVMLVVACESLVYSCLLLWLLRRLRQSVAASPQPDAYSEGHQQPADAAETEPDDPFGSFTTSTGGKLSVADVGLSSSSSSTVLNRQHSQQQPHPMDELLARQASLIGYLRLRNNRLTRRVYRVEQELMHRQRELLDQQSLSHVGLGFGRAGLIVARVAADYKWSLSGLVPDSPEYAAVIAEVHERSANRLHRLCCVNRGCFVKVGQHLAALNYLLPEPYTRVLGRLHSDAPASNIEEVRQVIEEDFGRPAHSIFRSIDPSPCGAASLAQVHRAELLDGTPVAVKVQHPDVLARSAADMATMDWLVGLVSRLFVDFHFQWLVDETRRNLPRELDFAAEAENMRLARRLYCGRFPWLEVPGAVAGLVSKRVLVMELCRGGQIDDLAYISSNRLDRRQIVKQLTPDFRLSYCRLWRAIIDGDLAGIRASADSLGCGHLYGLFACMVSGRSWRAVSAGVSRSEFSTEEELSEAGRLLPQMTQVLESVPRQMLLLFKANDLLRGIEHRLTGRQRFGPGLSFTLLTDACLRTLAEASWAAADWRDWLRLRCRLCLIRALLIVRDLWAAAAASVESA</sequence>
<dbReference type="Proteomes" id="UP000095280">
    <property type="component" value="Unplaced"/>
</dbReference>
<dbReference type="SUPFAM" id="SSF56112">
    <property type="entry name" value="Protein kinase-like (PK-like)"/>
    <property type="match status" value="1"/>
</dbReference>
<evidence type="ECO:0000259" key="4">
    <source>
        <dbReference type="Pfam" id="PF03109"/>
    </source>
</evidence>
<feature type="compositionally biased region" description="Low complexity" evidence="2">
    <location>
        <begin position="1"/>
        <end position="14"/>
    </location>
</feature>
<dbReference type="GO" id="GO:0005743">
    <property type="term" value="C:mitochondrial inner membrane"/>
    <property type="evidence" value="ECO:0007669"/>
    <property type="project" value="TreeGrafter"/>
</dbReference>
<feature type="region of interest" description="Disordered" evidence="2">
    <location>
        <begin position="280"/>
        <end position="307"/>
    </location>
</feature>
<feature type="compositionally biased region" description="Polar residues" evidence="2">
    <location>
        <begin position="29"/>
        <end position="45"/>
    </location>
</feature>
<feature type="transmembrane region" description="Helical" evidence="3">
    <location>
        <begin position="203"/>
        <end position="223"/>
    </location>
</feature>
<organism evidence="5 6">
    <name type="scientific">Macrostomum lignano</name>
    <dbReference type="NCBI Taxonomy" id="282301"/>
    <lineage>
        <taxon>Eukaryota</taxon>
        <taxon>Metazoa</taxon>
        <taxon>Spiralia</taxon>
        <taxon>Lophotrochozoa</taxon>
        <taxon>Platyhelminthes</taxon>
        <taxon>Rhabditophora</taxon>
        <taxon>Macrostomorpha</taxon>
        <taxon>Macrostomida</taxon>
        <taxon>Macrostomidae</taxon>
        <taxon>Macrostomum</taxon>
    </lineage>
</organism>
<dbReference type="GO" id="GO:0007005">
    <property type="term" value="P:mitochondrion organization"/>
    <property type="evidence" value="ECO:0007669"/>
    <property type="project" value="TreeGrafter"/>
</dbReference>
<dbReference type="PANTHER" id="PTHR43173">
    <property type="entry name" value="ABC1 FAMILY PROTEIN"/>
    <property type="match status" value="1"/>
</dbReference>
<feature type="transmembrane region" description="Helical" evidence="3">
    <location>
        <begin position="243"/>
        <end position="268"/>
    </location>
</feature>
<name>A0A1I8ISU8_9PLAT</name>
<protein>
    <submittedName>
        <fullName evidence="6">ABC1 domain-containing protein</fullName>
    </submittedName>
</protein>
<feature type="transmembrane region" description="Helical" evidence="3">
    <location>
        <begin position="157"/>
        <end position="182"/>
    </location>
</feature>
<evidence type="ECO:0000313" key="6">
    <source>
        <dbReference type="WBParaSite" id="maker-uti_cns_0016530-snap-gene-0.3-mRNA-1"/>
    </source>
</evidence>
<proteinExistence type="inferred from homology"/>
<keyword evidence="3" id="KW-0812">Transmembrane</keyword>
<evidence type="ECO:0000313" key="5">
    <source>
        <dbReference type="Proteomes" id="UP000095280"/>
    </source>
</evidence>
<evidence type="ECO:0000256" key="1">
    <source>
        <dbReference type="ARBA" id="ARBA00009670"/>
    </source>
</evidence>
<keyword evidence="3" id="KW-0472">Membrane</keyword>
<feature type="region of interest" description="Disordered" evidence="2">
    <location>
        <begin position="1"/>
        <end position="45"/>
    </location>
</feature>
<comment type="similarity">
    <text evidence="1">Belongs to the protein kinase superfamily. ADCK protein kinase family.</text>
</comment>
<dbReference type="InterPro" id="IPR051130">
    <property type="entry name" value="Mito_struct-func_regulator"/>
</dbReference>
<evidence type="ECO:0000256" key="3">
    <source>
        <dbReference type="SAM" id="Phobius"/>
    </source>
</evidence>
<dbReference type="InterPro" id="IPR004147">
    <property type="entry name" value="ABC1_dom"/>
</dbReference>
<keyword evidence="5" id="KW-1185">Reference proteome</keyword>
<dbReference type="Pfam" id="PF03109">
    <property type="entry name" value="ABC1"/>
    <property type="match status" value="1"/>
</dbReference>
<feature type="transmembrane region" description="Helical" evidence="3">
    <location>
        <begin position="101"/>
        <end position="124"/>
    </location>
</feature>
<keyword evidence="3" id="KW-1133">Transmembrane helix</keyword>
<dbReference type="InterPro" id="IPR011009">
    <property type="entry name" value="Kinase-like_dom_sf"/>
</dbReference>